<feature type="chain" id="PRO_5027648423" description="Matrixin family metalloprotease" evidence="1">
    <location>
        <begin position="20"/>
        <end position="275"/>
    </location>
</feature>
<feature type="signal peptide" evidence="1">
    <location>
        <begin position="1"/>
        <end position="19"/>
    </location>
</feature>
<dbReference type="GO" id="GO:0008237">
    <property type="term" value="F:metallopeptidase activity"/>
    <property type="evidence" value="ECO:0007669"/>
    <property type="project" value="InterPro"/>
</dbReference>
<gene>
    <name evidence="2" type="ORF">ENW48_09095</name>
</gene>
<organism evidence="2">
    <name type="scientific">Desulfobacca acetoxidans</name>
    <dbReference type="NCBI Taxonomy" id="60893"/>
    <lineage>
        <taxon>Bacteria</taxon>
        <taxon>Pseudomonadati</taxon>
        <taxon>Thermodesulfobacteriota</taxon>
        <taxon>Desulfobaccia</taxon>
        <taxon>Desulfobaccales</taxon>
        <taxon>Desulfobaccaceae</taxon>
        <taxon>Desulfobacca</taxon>
    </lineage>
</organism>
<dbReference type="SUPFAM" id="SSF55486">
    <property type="entry name" value="Metalloproteases ('zincins'), catalytic domain"/>
    <property type="match status" value="1"/>
</dbReference>
<protein>
    <recommendedName>
        <fullName evidence="3">Matrixin family metalloprotease</fullName>
    </recommendedName>
</protein>
<keyword evidence="1" id="KW-0732">Signal</keyword>
<sequence length="275" mass="31418">MTAAVLLLCLAALAWPTAAGTPAEEARLYVLSDLDQVDLSPKTVQVEIYVAPASELQPFVEVFPLVWAEVQNFYARLGVNLVRLQGQAQPRPLAPAERLRLEVLTQKEWLNRSFQAFNVPSPFRPSFLAVCRNKYAFAHLPLSVIHFSFARFREELFRPEPGAAPLNRHLLANLLIHELGHLLGLYHAHEFTDDPIEELLPDRKTPNFMSHYLMHAGSLGFVPLQKQIIHSYLSKGKVFEQYRRVDFDPMRYLELIKKYNGFKEPAKAKETDEAE</sequence>
<proteinExistence type="predicted"/>
<dbReference type="AlphaFoldDB" id="A0A7C5EP89"/>
<dbReference type="EMBL" id="DTKJ01000059">
    <property type="protein sequence ID" value="HGZ12362.1"/>
    <property type="molecule type" value="Genomic_DNA"/>
</dbReference>
<evidence type="ECO:0000256" key="1">
    <source>
        <dbReference type="SAM" id="SignalP"/>
    </source>
</evidence>
<evidence type="ECO:0008006" key="3">
    <source>
        <dbReference type="Google" id="ProtNLM"/>
    </source>
</evidence>
<comment type="caution">
    <text evidence="2">The sequence shown here is derived from an EMBL/GenBank/DDBJ whole genome shotgun (WGS) entry which is preliminary data.</text>
</comment>
<reference evidence="2" key="1">
    <citation type="journal article" date="2020" name="mSystems">
        <title>Genome- and Community-Level Interaction Insights into Carbon Utilization and Element Cycling Functions of Hydrothermarchaeota in Hydrothermal Sediment.</title>
        <authorList>
            <person name="Zhou Z."/>
            <person name="Liu Y."/>
            <person name="Xu W."/>
            <person name="Pan J."/>
            <person name="Luo Z.H."/>
            <person name="Li M."/>
        </authorList>
    </citation>
    <scope>NUCLEOTIDE SEQUENCE [LARGE SCALE GENOMIC DNA]</scope>
    <source>
        <strain evidence="2">SpSt-853</strain>
    </source>
</reference>
<evidence type="ECO:0000313" key="2">
    <source>
        <dbReference type="EMBL" id="HGZ12362.1"/>
    </source>
</evidence>
<dbReference type="InterPro" id="IPR024079">
    <property type="entry name" value="MetalloPept_cat_dom_sf"/>
</dbReference>
<name>A0A7C5EP89_9BACT</name>
<accession>A0A7C5EP89</accession>
<dbReference type="Gene3D" id="3.40.390.10">
    <property type="entry name" value="Collagenase (Catalytic Domain)"/>
    <property type="match status" value="1"/>
</dbReference>